<sequence length="474" mass="51630">MSALERQEAQARIDKLYAEKRLIISQLQRKREPFRHLATFGSFLTALVAVGGLVFSIVQSNTQLSETRSEKVQARLDTALDHLGSSVPSVRLSAIANLKSFLDASSDSSERSRLVLSALAHSLAVEENITVRNALQEIVSRADKWVADKEMQSGILGTLASLSRGLVREGKLVEPVFDDNDPRFAIEQRARAIGLAISALARSGAVSTDFSGIYCKGCDFSGASGIANASFANALLSDSVFFEANLAGASFDMADLDAADFTRANLSHAKITRSKPRHGDTEILYAFDQIIASQTHGRSPPVLKDAGYVDSSGYVLDFGWQMLWHQPKFACANLTAADFTGFPMFVFVSNPLNLGMDRNQPVMSGANLIDADFSGMAFNFISDQSELNYPPLGKGDESQQFTPFGPIVMGEMRTNPAAGREPVRYDKSFAGVTAALAGTTWERAKWPTGLSDWLRTHRPTTEIRQDVCNPGREN</sequence>
<dbReference type="SUPFAM" id="SSF141571">
    <property type="entry name" value="Pentapeptide repeat-like"/>
    <property type="match status" value="1"/>
</dbReference>
<keyword evidence="1" id="KW-1133">Transmembrane helix</keyword>
<keyword evidence="1" id="KW-0472">Membrane</keyword>
<dbReference type="RefSeq" id="WP_379955227.1">
    <property type="nucleotide sequence ID" value="NZ_JAUYVI010000003.1"/>
</dbReference>
<comment type="caution">
    <text evidence="2">The sequence shown here is derived from an EMBL/GenBank/DDBJ whole genome shotgun (WGS) entry which is preliminary data.</text>
</comment>
<evidence type="ECO:0000256" key="1">
    <source>
        <dbReference type="SAM" id="Phobius"/>
    </source>
</evidence>
<reference evidence="3" key="1">
    <citation type="submission" date="2023-08" db="EMBL/GenBank/DDBJ databases">
        <title>Rhodospirillaceae gen. nov., a novel taxon isolated from the Yangtze River Yuezi River estuary sludge.</title>
        <authorList>
            <person name="Ruan L."/>
        </authorList>
    </citation>
    <scope>NUCLEOTIDE SEQUENCE [LARGE SCALE GENOMIC DNA]</scope>
    <source>
        <strain evidence="3">R-7</strain>
    </source>
</reference>
<organism evidence="2 3">
    <name type="scientific">Dongia sedimenti</name>
    <dbReference type="NCBI Taxonomy" id="3064282"/>
    <lineage>
        <taxon>Bacteria</taxon>
        <taxon>Pseudomonadati</taxon>
        <taxon>Pseudomonadota</taxon>
        <taxon>Alphaproteobacteria</taxon>
        <taxon>Rhodospirillales</taxon>
        <taxon>Dongiaceae</taxon>
        <taxon>Dongia</taxon>
    </lineage>
</organism>
<evidence type="ECO:0000313" key="2">
    <source>
        <dbReference type="EMBL" id="MDQ7247793.1"/>
    </source>
</evidence>
<dbReference type="Proteomes" id="UP001230156">
    <property type="component" value="Unassembled WGS sequence"/>
</dbReference>
<proteinExistence type="predicted"/>
<dbReference type="InterPro" id="IPR001646">
    <property type="entry name" value="5peptide_repeat"/>
</dbReference>
<evidence type="ECO:0000313" key="3">
    <source>
        <dbReference type="Proteomes" id="UP001230156"/>
    </source>
</evidence>
<keyword evidence="3" id="KW-1185">Reference proteome</keyword>
<feature type="transmembrane region" description="Helical" evidence="1">
    <location>
        <begin position="37"/>
        <end position="58"/>
    </location>
</feature>
<gene>
    <name evidence="2" type="ORF">Q8A70_08955</name>
</gene>
<accession>A0ABU0YM30</accession>
<dbReference type="Gene3D" id="2.160.20.80">
    <property type="entry name" value="E3 ubiquitin-protein ligase SopA"/>
    <property type="match status" value="1"/>
</dbReference>
<protein>
    <submittedName>
        <fullName evidence="2">Pentapeptide repeat-containing protein</fullName>
    </submittedName>
</protein>
<dbReference type="EMBL" id="JAUYVI010000003">
    <property type="protein sequence ID" value="MDQ7247793.1"/>
    <property type="molecule type" value="Genomic_DNA"/>
</dbReference>
<keyword evidence="1" id="KW-0812">Transmembrane</keyword>
<dbReference type="Pfam" id="PF00805">
    <property type="entry name" value="Pentapeptide"/>
    <property type="match status" value="1"/>
</dbReference>
<name>A0ABU0YM30_9PROT</name>